<feature type="compositionally biased region" description="Polar residues" evidence="1">
    <location>
        <begin position="370"/>
        <end position="387"/>
    </location>
</feature>
<dbReference type="OrthoDB" id="21499at2759"/>
<feature type="region of interest" description="Disordered" evidence="1">
    <location>
        <begin position="765"/>
        <end position="788"/>
    </location>
</feature>
<evidence type="ECO:0000313" key="3">
    <source>
        <dbReference type="EMBL" id="GBM74445.1"/>
    </source>
</evidence>
<feature type="compositionally biased region" description="Basic and acidic residues" evidence="1">
    <location>
        <begin position="917"/>
        <end position="953"/>
    </location>
</feature>
<name>A0A4Y2I9Z6_ARAVE</name>
<gene>
    <name evidence="3" type="ORF">AVEN_51357_1</name>
</gene>
<protein>
    <recommendedName>
        <fullName evidence="2">DUF4211 domain-containing protein</fullName>
    </recommendedName>
</protein>
<feature type="region of interest" description="Disordered" evidence="1">
    <location>
        <begin position="235"/>
        <end position="259"/>
    </location>
</feature>
<feature type="region of interest" description="Disordered" evidence="1">
    <location>
        <begin position="901"/>
        <end position="1070"/>
    </location>
</feature>
<feature type="region of interest" description="Disordered" evidence="1">
    <location>
        <begin position="711"/>
        <end position="735"/>
    </location>
</feature>
<evidence type="ECO:0000256" key="1">
    <source>
        <dbReference type="SAM" id="MobiDB-lite"/>
    </source>
</evidence>
<feature type="compositionally biased region" description="Low complexity" evidence="1">
    <location>
        <begin position="250"/>
        <end position="259"/>
    </location>
</feature>
<feature type="compositionally biased region" description="Acidic residues" evidence="1">
    <location>
        <begin position="954"/>
        <end position="963"/>
    </location>
</feature>
<feature type="region of interest" description="Disordered" evidence="1">
    <location>
        <begin position="1109"/>
        <end position="1129"/>
    </location>
</feature>
<feature type="compositionally biased region" description="Polar residues" evidence="1">
    <location>
        <begin position="403"/>
        <end position="425"/>
    </location>
</feature>
<feature type="region of interest" description="Disordered" evidence="1">
    <location>
        <begin position="370"/>
        <end position="467"/>
    </location>
</feature>
<keyword evidence="4" id="KW-1185">Reference proteome</keyword>
<dbReference type="Proteomes" id="UP000499080">
    <property type="component" value="Unassembled WGS sequence"/>
</dbReference>
<accession>A0A4Y2I9Z6</accession>
<proteinExistence type="predicted"/>
<evidence type="ECO:0000313" key="4">
    <source>
        <dbReference type="Proteomes" id="UP000499080"/>
    </source>
</evidence>
<organism evidence="3 4">
    <name type="scientific">Araneus ventricosus</name>
    <name type="common">Orbweaver spider</name>
    <name type="synonym">Epeira ventricosa</name>
    <dbReference type="NCBI Taxonomy" id="182803"/>
    <lineage>
        <taxon>Eukaryota</taxon>
        <taxon>Metazoa</taxon>
        <taxon>Ecdysozoa</taxon>
        <taxon>Arthropoda</taxon>
        <taxon>Chelicerata</taxon>
        <taxon>Arachnida</taxon>
        <taxon>Araneae</taxon>
        <taxon>Araneomorphae</taxon>
        <taxon>Entelegynae</taxon>
        <taxon>Araneoidea</taxon>
        <taxon>Araneidae</taxon>
        <taxon>Araneus</taxon>
    </lineage>
</organism>
<dbReference type="PANTHER" id="PTHR14689">
    <property type="entry name" value="PHORBOL-ESTER_DAG-TYPE DOMAIN-CONTAINING PROTEIN"/>
    <property type="match status" value="1"/>
</dbReference>
<feature type="compositionally biased region" description="Low complexity" evidence="1">
    <location>
        <begin position="661"/>
        <end position="670"/>
    </location>
</feature>
<dbReference type="GO" id="GO:0005634">
    <property type="term" value="C:nucleus"/>
    <property type="evidence" value="ECO:0007669"/>
    <property type="project" value="TreeGrafter"/>
</dbReference>
<dbReference type="PANTHER" id="PTHR14689:SF0">
    <property type="entry name" value="COILED-COIL DOMAIN-CONTAINING PROTEIN 82"/>
    <property type="match status" value="1"/>
</dbReference>
<feature type="region of interest" description="Disordered" evidence="1">
    <location>
        <begin position="491"/>
        <end position="520"/>
    </location>
</feature>
<feature type="compositionally biased region" description="Low complexity" evidence="1">
    <location>
        <begin position="444"/>
        <end position="459"/>
    </location>
</feature>
<dbReference type="EMBL" id="BGPR01002497">
    <property type="protein sequence ID" value="GBM74445.1"/>
    <property type="molecule type" value="Genomic_DNA"/>
</dbReference>
<dbReference type="InterPro" id="IPR025451">
    <property type="entry name" value="DUF4211"/>
</dbReference>
<feature type="region of interest" description="Disordered" evidence="1">
    <location>
        <begin position="865"/>
        <end position="888"/>
    </location>
</feature>
<comment type="caution">
    <text evidence="3">The sequence shown here is derived from an EMBL/GenBank/DDBJ whole genome shotgun (WGS) entry which is preliminary data.</text>
</comment>
<feature type="domain" description="DUF4211" evidence="2">
    <location>
        <begin position="1463"/>
        <end position="1572"/>
    </location>
</feature>
<feature type="region of interest" description="Disordered" evidence="1">
    <location>
        <begin position="658"/>
        <end position="693"/>
    </location>
</feature>
<feature type="compositionally biased region" description="Polar residues" evidence="1">
    <location>
        <begin position="901"/>
        <end position="914"/>
    </location>
</feature>
<evidence type="ECO:0000259" key="2">
    <source>
        <dbReference type="Pfam" id="PF13926"/>
    </source>
</evidence>
<sequence length="1660" mass="182024">MDPTSWSAYSQHFSRLGASMNHPPGALSQQAEMNNIALSSSLPRQEHIPGYGNAGGPHHFLLAASHGLNPSQANHNDPSFNANLFAANYDASLFSTSFPSANKGHLSSFPQGAAGLFKAVNRENDFNDLRTGFSHCGMSAYGRNADGNNGLSGTPGLSSGHLFPNSMPPGSWRHSGIIPSQCGPFGVLPHETVLQRSHLVGRGSEKLSVQASKQSRASLPSSSFVEQDLSRGYRSILSSPARPPSSYVDSSNTSHSSLLSSQNDPYFSSVSDNYYSSCSKNDFAAYSSYCSNVQPGVQRSSISPYCYSQSFGNFESNVDKQDVPTTSTNTSANSNFSNFVPNNSLNGNPTHLHNGQISRQSVITSNINNNSAMYNSESHPPNHSYNVRESYPYPPGAAHATSCLPTHPTNSRGEANSQRQSLAHMNNSHHSSSSQNLYPPMSTPIPASTPAHTTPPSSSMGQAYVPTPLPMSHDSGCSSVNSQSVMYHSPSNDGCYSTPGTCHSESGSPAKQDLSQHSSPSVYSIESSNLSINSGAFVDNHHVRPHSSSEINYSLMNGGLGSEVHESTSDSSKVVDENLREVGPALMGSDCRSQQKDIHLPQVLPIDMVKMNKENVYQNPVDARFDGRPSSTAVQGPHVKHLDPMISSRSECAMNSKSEVFPFSPSSPSPALDFTAKGQKCKRSRKRKCDSNANPLPLNCTYSHLENNQSQLTSPASTADTEEIKTPLSNSSVNNLCSPSVGSDLPTITNSSPLPVDLSHSVNLSAKKQDSPPEKNLKDTLPDLNYETDKATGGKWSLVKQEVSEQEEKLPVVENPENLTVESNIEKEQTKCESPICRTPPMDDLSDESKKLCNSIEEDLGFLAGLSSDPDVEDSVSKGSFSDKKSKKDKGFLQSFLTFLESSNEPSVSGSGVNLDTKAEKKESPQGSPKPEDKKDDISTIEDTKENDSKNLIEEPDDKDNFDEAPSLDPTLFGCSTLQKEMVVPNPEAPSFSSDEDENSTQGIFDSVAMAIQRLCEDNEEDHSEKGNKSGSSSKNSSSKKEIPTPTNVSEATGSAEEMQGDEEAQKEQTVEECTIKRACVVKGRRGKRRRTRHLLVIKVKRTAEKSPTLPKNLKTTPSKPKRTRTAAKDVQIIGSKTVSNTQRRPLMRKCKEKGLRRKNARAIKRRTRNCVKRKYAFEESEENMNTVTEENKSMKEEEVTKMEETVDPPPPLPDVITSTLTSVASAKSISALPPPIVMPPQPVVLLSKPAILPAAISVQPTTVMLPEPAATVQPATPAAPKKKKVNKTIGYRTRKRRRKPRKLSQPVVVAATPEVVAVVEPEVPKVTEEAAVVVPSSESSEAASKQPVNNSESCWNTETHFKTGDYVISIDSQDSKYPPIWRIEGKNVLQLFEVLEGEESTSILYRNTSSYSRWSPSSKHKYLKQAVKIIKSDDDTVIVELLKDTENVVEQDISGSCDYTVHPQRENFEVYLQTLVSHALDPDFIPEIVREKDEYFLSHLQAIEEITSEKKSALHESERWSSELSDSVKTFPLVKVSKSEGKEKSLCQVCQNGKIQFVAHFQGQVYDPMTLESKEESSSASDFNFPLCGSCVQTVTLYSRLHHHKYHFFQLGCKKVKDVTKGEDKDSHTILEDCLQDIEWVTQMFQDMLEMWKACDKYR</sequence>
<reference evidence="3 4" key="1">
    <citation type="journal article" date="2019" name="Sci. Rep.">
        <title>Orb-weaving spider Araneus ventricosus genome elucidates the spidroin gene catalogue.</title>
        <authorList>
            <person name="Kono N."/>
            <person name="Nakamura H."/>
            <person name="Ohtoshi R."/>
            <person name="Moran D.A.P."/>
            <person name="Shinohara A."/>
            <person name="Yoshida Y."/>
            <person name="Fujiwara M."/>
            <person name="Mori M."/>
            <person name="Tomita M."/>
            <person name="Arakawa K."/>
        </authorList>
    </citation>
    <scope>NUCLEOTIDE SEQUENCE [LARGE SCALE GENOMIC DNA]</scope>
</reference>
<dbReference type="Pfam" id="PF13926">
    <property type="entry name" value="DUF4211"/>
    <property type="match status" value="1"/>
</dbReference>
<feature type="compositionally biased region" description="Basic and acidic residues" evidence="1">
    <location>
        <begin position="767"/>
        <end position="788"/>
    </location>
</feature>
<feature type="compositionally biased region" description="Basic residues" evidence="1">
    <location>
        <begin position="679"/>
        <end position="688"/>
    </location>
</feature>